<keyword evidence="3" id="KW-1185">Reference proteome</keyword>
<comment type="caution">
    <text evidence="2">The sequence shown here is derived from an EMBL/GenBank/DDBJ whole genome shotgun (WGS) entry which is preliminary data.</text>
</comment>
<dbReference type="Proteomes" id="UP000530928">
    <property type="component" value="Unassembled WGS sequence"/>
</dbReference>
<dbReference type="AlphaFoldDB" id="A0A7W0HW02"/>
<dbReference type="EMBL" id="JACDUR010000013">
    <property type="protein sequence ID" value="MBA2897759.1"/>
    <property type="molecule type" value="Genomic_DNA"/>
</dbReference>
<name>A0A7W0HW02_9ACTN</name>
<feature type="compositionally biased region" description="Low complexity" evidence="1">
    <location>
        <begin position="19"/>
        <end position="41"/>
    </location>
</feature>
<organism evidence="2 3">
    <name type="scientific">Nonomuraea soli</name>
    <dbReference type="NCBI Taxonomy" id="1032476"/>
    <lineage>
        <taxon>Bacteria</taxon>
        <taxon>Bacillati</taxon>
        <taxon>Actinomycetota</taxon>
        <taxon>Actinomycetes</taxon>
        <taxon>Streptosporangiales</taxon>
        <taxon>Streptosporangiaceae</taxon>
        <taxon>Nonomuraea</taxon>
    </lineage>
</organism>
<protein>
    <submittedName>
        <fullName evidence="2">Uncharacterized protein</fullName>
    </submittedName>
</protein>
<evidence type="ECO:0000313" key="2">
    <source>
        <dbReference type="EMBL" id="MBA2897759.1"/>
    </source>
</evidence>
<evidence type="ECO:0000313" key="3">
    <source>
        <dbReference type="Proteomes" id="UP000530928"/>
    </source>
</evidence>
<gene>
    <name evidence="2" type="ORF">HNR30_009165</name>
</gene>
<dbReference type="RefSeq" id="WP_181616438.1">
    <property type="nucleotide sequence ID" value="NZ_BAABAM010000015.1"/>
</dbReference>
<sequence>MSVTKPELATELATKLTVSAPASASTAGPTLGSAPGPGAPERAAEVSVRVTHGSGTYTLTVTGTDGRQRVEVVGVDEHGQVVAELEGVMSGDLSVLAQLFAAGAAAIPPAQRPPVTLEQRRARHANSHRPWMPEDDALLLRLAKEPGANIRDLMTRFGRSREAIVKRLERLGFDPKSLPSRA</sequence>
<feature type="region of interest" description="Disordered" evidence="1">
    <location>
        <begin position="18"/>
        <end position="44"/>
    </location>
</feature>
<proteinExistence type="predicted"/>
<evidence type="ECO:0000256" key="1">
    <source>
        <dbReference type="SAM" id="MobiDB-lite"/>
    </source>
</evidence>
<reference evidence="2 3" key="1">
    <citation type="submission" date="2020-07" db="EMBL/GenBank/DDBJ databases">
        <title>Genomic Encyclopedia of Type Strains, Phase IV (KMG-IV): sequencing the most valuable type-strain genomes for metagenomic binning, comparative biology and taxonomic classification.</title>
        <authorList>
            <person name="Goeker M."/>
        </authorList>
    </citation>
    <scope>NUCLEOTIDE SEQUENCE [LARGE SCALE GENOMIC DNA]</scope>
    <source>
        <strain evidence="2 3">DSM 45533</strain>
    </source>
</reference>
<accession>A0A7W0HW02</accession>